<dbReference type="EMBL" id="BMAT01000732">
    <property type="protein sequence ID" value="GFR72063.1"/>
    <property type="molecule type" value="Genomic_DNA"/>
</dbReference>
<keyword evidence="8" id="KW-1185">Reference proteome</keyword>
<reference evidence="7 8" key="1">
    <citation type="journal article" date="2021" name="Elife">
        <title>Chloroplast acquisition without the gene transfer in kleptoplastic sea slugs, Plakobranchus ocellatus.</title>
        <authorList>
            <person name="Maeda T."/>
            <person name="Takahashi S."/>
            <person name="Yoshida T."/>
            <person name="Shimamura S."/>
            <person name="Takaki Y."/>
            <person name="Nagai Y."/>
            <person name="Toyoda A."/>
            <person name="Suzuki Y."/>
            <person name="Arimoto A."/>
            <person name="Ishii H."/>
            <person name="Satoh N."/>
            <person name="Nishiyama T."/>
            <person name="Hasebe M."/>
            <person name="Maruyama T."/>
            <person name="Minagawa J."/>
            <person name="Obokata J."/>
            <person name="Shigenobu S."/>
        </authorList>
    </citation>
    <scope>NUCLEOTIDE SEQUENCE [LARGE SCALE GENOMIC DNA]</scope>
</reference>
<feature type="transmembrane region" description="Helical" evidence="5">
    <location>
        <begin position="306"/>
        <end position="335"/>
    </location>
</feature>
<accession>A0AAV4FH88</accession>
<dbReference type="InterPro" id="IPR017452">
    <property type="entry name" value="GPCR_Rhodpsn_7TM"/>
</dbReference>
<evidence type="ECO:0000259" key="6">
    <source>
        <dbReference type="PROSITE" id="PS50262"/>
    </source>
</evidence>
<sequence>MTDNISSIVPTDRFFGYPYRREFTLVMRYQPPFWTFLLAVGLTTNILNIITFLKVGVKDSVTTLLLTLSMSDASFLILVSPTLLRHGFLSVGSYKLQAFSDLRFITFWPAFTCYDFSAYVSVVLGVTRCACVAMPLRFKSVFTKKRTIISVVVLFCINVLIHIPVLTMYRLGWKTDPLTNKSYVGVVRDEPSLRNYKQGINDIINKNTLQVISFIVLVACAALLKFKLFQASKIRSKLATVSGSSDESDKSLSQSLAASHKLSPKDVRVVQSVILVCSVYIFAQLPSLLYTATKKFHPEFTDTGRLFFLVVICSRTSYTFYLINASVNIFVYYNYNTKFRSAFRSLFKCKEVPRK</sequence>
<evidence type="ECO:0000256" key="1">
    <source>
        <dbReference type="ARBA" id="ARBA00004370"/>
    </source>
</evidence>
<keyword evidence="2 5" id="KW-0812">Transmembrane</keyword>
<evidence type="ECO:0000256" key="4">
    <source>
        <dbReference type="ARBA" id="ARBA00023136"/>
    </source>
</evidence>
<feature type="domain" description="G-protein coupled receptors family 1 profile" evidence="6">
    <location>
        <begin position="44"/>
        <end position="332"/>
    </location>
</feature>
<comment type="caution">
    <text evidence="7">The sequence shown here is derived from an EMBL/GenBank/DDBJ whole genome shotgun (WGS) entry which is preliminary data.</text>
</comment>
<comment type="subcellular location">
    <subcellularLocation>
        <location evidence="1">Membrane</location>
    </subcellularLocation>
</comment>
<keyword evidence="3 5" id="KW-1133">Transmembrane helix</keyword>
<keyword evidence="7" id="KW-0675">Receptor</keyword>
<dbReference type="GO" id="GO:0016020">
    <property type="term" value="C:membrane"/>
    <property type="evidence" value="ECO:0007669"/>
    <property type="project" value="UniProtKB-SubCell"/>
</dbReference>
<evidence type="ECO:0000256" key="3">
    <source>
        <dbReference type="ARBA" id="ARBA00022989"/>
    </source>
</evidence>
<dbReference type="PROSITE" id="PS50262">
    <property type="entry name" value="G_PROTEIN_RECEP_F1_2"/>
    <property type="match status" value="1"/>
</dbReference>
<dbReference type="AlphaFoldDB" id="A0AAV4FH88"/>
<dbReference type="Gene3D" id="1.20.1070.10">
    <property type="entry name" value="Rhodopsin 7-helix transmembrane proteins"/>
    <property type="match status" value="1"/>
</dbReference>
<feature type="transmembrane region" description="Helical" evidence="5">
    <location>
        <begin position="148"/>
        <end position="169"/>
    </location>
</feature>
<dbReference type="SUPFAM" id="SSF81321">
    <property type="entry name" value="Family A G protein-coupled receptor-like"/>
    <property type="match status" value="1"/>
</dbReference>
<feature type="transmembrane region" description="Helical" evidence="5">
    <location>
        <begin position="209"/>
        <end position="228"/>
    </location>
</feature>
<evidence type="ECO:0000256" key="5">
    <source>
        <dbReference type="SAM" id="Phobius"/>
    </source>
</evidence>
<feature type="transmembrane region" description="Helical" evidence="5">
    <location>
        <begin position="33"/>
        <end position="53"/>
    </location>
</feature>
<gene>
    <name evidence="7" type="ORF">ElyMa_000368700</name>
</gene>
<organism evidence="7 8">
    <name type="scientific">Elysia marginata</name>
    <dbReference type="NCBI Taxonomy" id="1093978"/>
    <lineage>
        <taxon>Eukaryota</taxon>
        <taxon>Metazoa</taxon>
        <taxon>Spiralia</taxon>
        <taxon>Lophotrochozoa</taxon>
        <taxon>Mollusca</taxon>
        <taxon>Gastropoda</taxon>
        <taxon>Heterobranchia</taxon>
        <taxon>Euthyneura</taxon>
        <taxon>Panpulmonata</taxon>
        <taxon>Sacoglossa</taxon>
        <taxon>Placobranchoidea</taxon>
        <taxon>Plakobranchidae</taxon>
        <taxon>Elysia</taxon>
    </lineage>
</organism>
<evidence type="ECO:0000256" key="2">
    <source>
        <dbReference type="ARBA" id="ARBA00022692"/>
    </source>
</evidence>
<dbReference type="InterPro" id="IPR052954">
    <property type="entry name" value="GPCR-Ligand_Int"/>
</dbReference>
<keyword evidence="4 5" id="KW-0472">Membrane</keyword>
<evidence type="ECO:0000313" key="7">
    <source>
        <dbReference type="EMBL" id="GFR72063.1"/>
    </source>
</evidence>
<feature type="transmembrane region" description="Helical" evidence="5">
    <location>
        <begin position="65"/>
        <end position="84"/>
    </location>
</feature>
<protein>
    <submittedName>
        <fullName evidence="7">Chemosensory receptor C</fullName>
    </submittedName>
</protein>
<evidence type="ECO:0000313" key="8">
    <source>
        <dbReference type="Proteomes" id="UP000762676"/>
    </source>
</evidence>
<dbReference type="Proteomes" id="UP000762676">
    <property type="component" value="Unassembled WGS sequence"/>
</dbReference>
<dbReference type="Pfam" id="PF10321">
    <property type="entry name" value="7TM_GPCR_Srt"/>
    <property type="match status" value="1"/>
</dbReference>
<name>A0AAV4FH88_9GAST</name>
<dbReference type="PANTHER" id="PTHR46641">
    <property type="entry name" value="FMRFAMIDE RECEPTOR-RELATED"/>
    <property type="match status" value="1"/>
</dbReference>
<feature type="transmembrane region" description="Helical" evidence="5">
    <location>
        <begin position="269"/>
        <end position="286"/>
    </location>
</feature>
<proteinExistence type="predicted"/>
<dbReference type="InterPro" id="IPR019425">
    <property type="entry name" value="7TM_GPCR_serpentine_rcpt_Srt"/>
</dbReference>